<feature type="compositionally biased region" description="Acidic residues" evidence="1">
    <location>
        <begin position="80"/>
        <end position="100"/>
    </location>
</feature>
<organism evidence="2 3">
    <name type="scientific">Calocera cornea HHB12733</name>
    <dbReference type="NCBI Taxonomy" id="1353952"/>
    <lineage>
        <taxon>Eukaryota</taxon>
        <taxon>Fungi</taxon>
        <taxon>Dikarya</taxon>
        <taxon>Basidiomycota</taxon>
        <taxon>Agaricomycotina</taxon>
        <taxon>Dacrymycetes</taxon>
        <taxon>Dacrymycetales</taxon>
        <taxon>Dacrymycetaceae</taxon>
        <taxon>Calocera</taxon>
    </lineage>
</organism>
<feature type="compositionally biased region" description="Basic residues" evidence="1">
    <location>
        <begin position="131"/>
        <end position="142"/>
    </location>
</feature>
<feature type="compositionally biased region" description="Basic and acidic residues" evidence="1">
    <location>
        <begin position="115"/>
        <end position="130"/>
    </location>
</feature>
<evidence type="ECO:0000313" key="3">
    <source>
        <dbReference type="Proteomes" id="UP000076842"/>
    </source>
</evidence>
<reference evidence="2 3" key="1">
    <citation type="journal article" date="2016" name="Mol. Biol. Evol.">
        <title>Comparative Genomics of Early-Diverging Mushroom-Forming Fungi Provides Insights into the Origins of Lignocellulose Decay Capabilities.</title>
        <authorList>
            <person name="Nagy L.G."/>
            <person name="Riley R."/>
            <person name="Tritt A."/>
            <person name="Adam C."/>
            <person name="Daum C."/>
            <person name="Floudas D."/>
            <person name="Sun H."/>
            <person name="Yadav J.S."/>
            <person name="Pangilinan J."/>
            <person name="Larsson K.H."/>
            <person name="Matsuura K."/>
            <person name="Barry K."/>
            <person name="Labutti K."/>
            <person name="Kuo R."/>
            <person name="Ohm R.A."/>
            <person name="Bhattacharya S.S."/>
            <person name="Shirouzu T."/>
            <person name="Yoshinaga Y."/>
            <person name="Martin F.M."/>
            <person name="Grigoriev I.V."/>
            <person name="Hibbett D.S."/>
        </authorList>
    </citation>
    <scope>NUCLEOTIDE SEQUENCE [LARGE SCALE GENOMIC DNA]</scope>
    <source>
        <strain evidence="2 3">HHB12733</strain>
    </source>
</reference>
<dbReference type="AlphaFoldDB" id="A0A165IFI7"/>
<evidence type="ECO:0000313" key="2">
    <source>
        <dbReference type="EMBL" id="KZT60504.1"/>
    </source>
</evidence>
<sequence>AARDARDKQRSEKARQDAFAAALADANKALDVVDELDSEVEVVEEPAPVRKQPPRDAKGKGPAITSKRRSSTKYRTPEVSAEDEYEQEAESEFDQDDDDDTVARRRNARDLQIKKERVEANVRREEDARKPSQKKRQAKKPRAPFVPTLPVNRHKCGNCLAHDRECHGGTQYKVFTVTLGLTEDVKEHDPSFQGRICEECVYHRDNSCTFLRANAKRGRTVKKTSADAGPVDPAPYRWMEDVYGHDDYVNSNLFFVEQSMSVEDAFQYFGEELRRLRTIMAGMSWSCMAELKARSQGSGRRSGDRMKIFVPTYDPRRFKDGQAVYRMNAFTHNSVSPAPFILPLPEVTTRSAQMGLLDFPTTRVVERVTRSPSPELREASPLSEEEAPRLKKKKPTRRPSDESLPSVSAAMRLSPKPLVGPTRFQRPPNAEAGPSRPRQAVTSSSRASGRHSPSAKASGTKRKYAELSDDDAVLAPAKKRSSTSKDTGRKSRK</sequence>
<name>A0A165IFI7_9BASI</name>
<feature type="compositionally biased region" description="Low complexity" evidence="1">
    <location>
        <begin position="443"/>
        <end position="455"/>
    </location>
</feature>
<feature type="region of interest" description="Disordered" evidence="1">
    <location>
        <begin position="39"/>
        <end position="101"/>
    </location>
</feature>
<accession>A0A165IFI7</accession>
<feature type="region of interest" description="Disordered" evidence="1">
    <location>
        <begin position="367"/>
        <end position="493"/>
    </location>
</feature>
<gene>
    <name evidence="2" type="ORF">CALCODRAFT_480601</name>
</gene>
<proteinExistence type="predicted"/>
<evidence type="ECO:0000256" key="1">
    <source>
        <dbReference type="SAM" id="MobiDB-lite"/>
    </source>
</evidence>
<protein>
    <submittedName>
        <fullName evidence="2">Uncharacterized protein</fullName>
    </submittedName>
</protein>
<feature type="non-terminal residue" evidence="2">
    <location>
        <position position="1"/>
    </location>
</feature>
<keyword evidence="3" id="KW-1185">Reference proteome</keyword>
<dbReference type="Proteomes" id="UP000076842">
    <property type="component" value="Unassembled WGS sequence"/>
</dbReference>
<dbReference type="InParanoid" id="A0A165IFI7"/>
<dbReference type="EMBL" id="KV423930">
    <property type="protein sequence ID" value="KZT60504.1"/>
    <property type="molecule type" value="Genomic_DNA"/>
</dbReference>
<feature type="region of interest" description="Disordered" evidence="1">
    <location>
        <begin position="115"/>
        <end position="148"/>
    </location>
</feature>